<accession>A0A7S1D8Y5</accession>
<evidence type="ECO:0000313" key="2">
    <source>
        <dbReference type="EMBL" id="CAD8939967.1"/>
    </source>
</evidence>
<dbReference type="PANTHER" id="PTHR13282">
    <property type="entry name" value="PROTEIN FAM32A"/>
    <property type="match status" value="1"/>
</dbReference>
<reference evidence="2" key="1">
    <citation type="submission" date="2021-01" db="EMBL/GenBank/DDBJ databases">
        <authorList>
            <person name="Corre E."/>
            <person name="Pelletier E."/>
            <person name="Niang G."/>
            <person name="Scheremetjew M."/>
            <person name="Finn R."/>
            <person name="Kale V."/>
            <person name="Holt S."/>
            <person name="Cochrane G."/>
            <person name="Meng A."/>
            <person name="Brown T."/>
            <person name="Cohen L."/>
        </authorList>
    </citation>
    <scope>NUCLEOTIDE SEQUENCE</scope>
    <source>
        <strain evidence="2">ECT3854</strain>
    </source>
</reference>
<dbReference type="EMBL" id="HBFW01017229">
    <property type="protein sequence ID" value="CAD8939967.1"/>
    <property type="molecule type" value="Transcribed_RNA"/>
</dbReference>
<evidence type="ECO:0000256" key="1">
    <source>
        <dbReference type="SAM" id="MobiDB-lite"/>
    </source>
</evidence>
<proteinExistence type="predicted"/>
<feature type="region of interest" description="Disordered" evidence="1">
    <location>
        <begin position="1"/>
        <end position="57"/>
    </location>
</feature>
<dbReference type="AlphaFoldDB" id="A0A7S1D8Y5"/>
<dbReference type="InterPro" id="IPR013865">
    <property type="entry name" value="FAM32A"/>
</dbReference>
<organism evidence="2">
    <name type="scientific">Cyclophora tenuis</name>
    <name type="common">Marine diatom</name>
    <dbReference type="NCBI Taxonomy" id="216820"/>
    <lineage>
        <taxon>Eukaryota</taxon>
        <taxon>Sar</taxon>
        <taxon>Stramenopiles</taxon>
        <taxon>Ochrophyta</taxon>
        <taxon>Bacillariophyta</taxon>
        <taxon>Fragilariophyceae</taxon>
        <taxon>Fragilariophycidae</taxon>
        <taxon>Cyclophorales</taxon>
        <taxon>Cyclophoraceae</taxon>
        <taxon>Cyclophora</taxon>
    </lineage>
</organism>
<protein>
    <recommendedName>
        <fullName evidence="3">DUF1754-domain-containing protein</fullName>
    </recommendedName>
</protein>
<gene>
    <name evidence="2" type="ORF">CTEN0397_LOCUS11032</name>
</gene>
<feature type="compositionally biased region" description="Basic and acidic residues" evidence="1">
    <location>
        <begin position="34"/>
        <end position="45"/>
    </location>
</feature>
<feature type="compositionally biased region" description="Basic residues" evidence="1">
    <location>
        <begin position="16"/>
        <end position="33"/>
    </location>
</feature>
<sequence length="113" mass="12678">MAPTAFIGGALSFKGDKKKPKKKNRKSRHKSKEAKRDGAVKEGKTTEIVAEADDDEMTDAERRALKFKEDRELQELEAAAQKSHRDRVEEFNEKLSKLTEHNDIPRVSAAGNG</sequence>
<dbReference type="PANTHER" id="PTHR13282:SF6">
    <property type="entry name" value="PROTEIN FAM32A"/>
    <property type="match status" value="1"/>
</dbReference>
<name>A0A7S1D8Y5_CYCTE</name>
<evidence type="ECO:0008006" key="3">
    <source>
        <dbReference type="Google" id="ProtNLM"/>
    </source>
</evidence>
<dbReference type="GO" id="GO:0005730">
    <property type="term" value="C:nucleolus"/>
    <property type="evidence" value="ECO:0007669"/>
    <property type="project" value="TreeGrafter"/>
</dbReference>